<keyword evidence="4" id="KW-1185">Reference proteome</keyword>
<sequence>MRISNRKYAITGAGRGLGAALAITMADAGCRVVLLGRHEGMLTETARTIKDRTGQVAATISCDLADAKSCSVAGTAHAANHEDLDGVIHNGAMWLTGPLSGMLDEDIQSCLLSAASGALILTRHVLPNLLNRPDADIHTVVSTSGIQNRKQSGGGVPFRASKSAQAGMVQGLADELADTNVRVSAVFPSYIDDISPLDAEWTAADTGRQSLSNREVVEAILFMLNVPPSVTVSSLVIE</sequence>
<dbReference type="InterPro" id="IPR057326">
    <property type="entry name" value="KR_dom"/>
</dbReference>
<comment type="similarity">
    <text evidence="1">Belongs to the short-chain dehydrogenases/reductases (SDR) family.</text>
</comment>
<accession>A0ABY1NAK0</accession>
<dbReference type="EMBL" id="FXTT01000001">
    <property type="protein sequence ID" value="SMP04190.1"/>
    <property type="molecule type" value="Genomic_DNA"/>
</dbReference>
<dbReference type="SMART" id="SM00822">
    <property type="entry name" value="PKS_KR"/>
    <property type="match status" value="1"/>
</dbReference>
<reference evidence="3 4" key="1">
    <citation type="submission" date="2017-05" db="EMBL/GenBank/DDBJ databases">
        <authorList>
            <person name="Varghese N."/>
            <person name="Submissions S."/>
        </authorList>
    </citation>
    <scope>NUCLEOTIDE SEQUENCE [LARGE SCALE GENOMIC DNA]</scope>
    <source>
        <strain evidence="3 4">DSM 15949</strain>
    </source>
</reference>
<dbReference type="CDD" id="cd05233">
    <property type="entry name" value="SDR_c"/>
    <property type="match status" value="1"/>
</dbReference>
<feature type="domain" description="Ketoreductase" evidence="2">
    <location>
        <begin position="6"/>
        <end position="194"/>
    </location>
</feature>
<dbReference type="PANTHER" id="PTHR42760">
    <property type="entry name" value="SHORT-CHAIN DEHYDROGENASES/REDUCTASES FAMILY MEMBER"/>
    <property type="match status" value="1"/>
</dbReference>
<dbReference type="Gene3D" id="3.40.50.720">
    <property type="entry name" value="NAD(P)-binding Rossmann-like Domain"/>
    <property type="match status" value="1"/>
</dbReference>
<dbReference type="InterPro" id="IPR002347">
    <property type="entry name" value="SDR_fam"/>
</dbReference>
<dbReference type="PRINTS" id="PR00081">
    <property type="entry name" value="GDHRDH"/>
</dbReference>
<evidence type="ECO:0000259" key="2">
    <source>
        <dbReference type="SMART" id="SM00822"/>
    </source>
</evidence>
<dbReference type="InterPro" id="IPR036291">
    <property type="entry name" value="NAD(P)-bd_dom_sf"/>
</dbReference>
<gene>
    <name evidence="3" type="ORF">SAMN06265374_0597</name>
</gene>
<dbReference type="PANTHER" id="PTHR42760:SF40">
    <property type="entry name" value="3-OXOACYL-[ACYL-CARRIER-PROTEIN] REDUCTASE, CHLOROPLASTIC"/>
    <property type="match status" value="1"/>
</dbReference>
<dbReference type="Pfam" id="PF00106">
    <property type="entry name" value="adh_short"/>
    <property type="match status" value="1"/>
</dbReference>
<proteinExistence type="inferred from homology"/>
<dbReference type="SUPFAM" id="SSF51735">
    <property type="entry name" value="NAD(P)-binding Rossmann-fold domains"/>
    <property type="match status" value="1"/>
</dbReference>
<organism evidence="3 4">
    <name type="scientific">Roseibium denhamense</name>
    <dbReference type="NCBI Taxonomy" id="76305"/>
    <lineage>
        <taxon>Bacteria</taxon>
        <taxon>Pseudomonadati</taxon>
        <taxon>Pseudomonadota</taxon>
        <taxon>Alphaproteobacteria</taxon>
        <taxon>Hyphomicrobiales</taxon>
        <taxon>Stappiaceae</taxon>
        <taxon>Roseibium</taxon>
    </lineage>
</organism>
<name>A0ABY1NAK0_9HYPH</name>
<dbReference type="RefSeq" id="WP_155190873.1">
    <property type="nucleotide sequence ID" value="NZ_BAAAEA010000001.1"/>
</dbReference>
<dbReference type="Proteomes" id="UP001157914">
    <property type="component" value="Unassembled WGS sequence"/>
</dbReference>
<evidence type="ECO:0000313" key="4">
    <source>
        <dbReference type="Proteomes" id="UP001157914"/>
    </source>
</evidence>
<evidence type="ECO:0000313" key="3">
    <source>
        <dbReference type="EMBL" id="SMP04190.1"/>
    </source>
</evidence>
<comment type="caution">
    <text evidence="3">The sequence shown here is derived from an EMBL/GenBank/DDBJ whole genome shotgun (WGS) entry which is preliminary data.</text>
</comment>
<evidence type="ECO:0000256" key="1">
    <source>
        <dbReference type="ARBA" id="ARBA00006484"/>
    </source>
</evidence>
<protein>
    <submittedName>
        <fullName evidence="3">NADP-dependent 3-hydroxy acid dehydrogenase YdfG</fullName>
    </submittedName>
</protein>